<dbReference type="SMART" id="SM00827">
    <property type="entry name" value="PKS_AT"/>
    <property type="match status" value="1"/>
</dbReference>
<feature type="compositionally biased region" description="Low complexity" evidence="5">
    <location>
        <begin position="762"/>
        <end position="773"/>
    </location>
</feature>
<dbReference type="InterPro" id="IPR016039">
    <property type="entry name" value="Thiolase-like"/>
</dbReference>
<feature type="compositionally biased region" description="Low complexity" evidence="5">
    <location>
        <begin position="1264"/>
        <end position="1280"/>
    </location>
</feature>
<dbReference type="Gene3D" id="3.40.366.10">
    <property type="entry name" value="Malonyl-Coenzyme A Acyl Carrier Protein, domain 2"/>
    <property type="match status" value="1"/>
</dbReference>
<reference evidence="8 9" key="1">
    <citation type="submission" date="2020-05" db="EMBL/GenBank/DDBJ databases">
        <title>Genome sequence of Kribbella sandramycini ATCC 39419.</title>
        <authorList>
            <person name="Maclea K.S."/>
            <person name="Fair J.L."/>
        </authorList>
    </citation>
    <scope>NUCLEOTIDE SEQUENCE [LARGE SCALE GENOMIC DNA]</scope>
    <source>
        <strain evidence="8 9">ATCC 39419</strain>
    </source>
</reference>
<feature type="compositionally biased region" description="Low complexity" evidence="5">
    <location>
        <begin position="1201"/>
        <end position="1215"/>
    </location>
</feature>
<evidence type="ECO:0000256" key="3">
    <source>
        <dbReference type="ARBA" id="ARBA00022679"/>
    </source>
</evidence>
<feature type="region of interest" description="Disordered" evidence="5">
    <location>
        <begin position="643"/>
        <end position="1286"/>
    </location>
</feature>
<keyword evidence="9" id="KW-1185">Reference proteome</keyword>
<dbReference type="InterPro" id="IPR001227">
    <property type="entry name" value="Ac_transferase_dom_sf"/>
</dbReference>
<dbReference type="Pfam" id="PF00550">
    <property type="entry name" value="PP-binding"/>
    <property type="match status" value="1"/>
</dbReference>
<evidence type="ECO:0000256" key="1">
    <source>
        <dbReference type="ARBA" id="ARBA00022450"/>
    </source>
</evidence>
<dbReference type="InterPro" id="IPR025110">
    <property type="entry name" value="AMP-bd_C"/>
</dbReference>
<dbReference type="InterPro" id="IPR000873">
    <property type="entry name" value="AMP-dep_synth/lig_dom"/>
</dbReference>
<dbReference type="Gene3D" id="3.40.47.10">
    <property type="match status" value="1"/>
</dbReference>
<evidence type="ECO:0000259" key="6">
    <source>
        <dbReference type="PROSITE" id="PS52004"/>
    </source>
</evidence>
<feature type="compositionally biased region" description="Low complexity" evidence="5">
    <location>
        <begin position="919"/>
        <end position="935"/>
    </location>
</feature>
<evidence type="ECO:0000256" key="4">
    <source>
        <dbReference type="ARBA" id="ARBA00029443"/>
    </source>
</evidence>
<dbReference type="Gene3D" id="3.30.300.30">
    <property type="match status" value="2"/>
</dbReference>
<evidence type="ECO:0000313" key="10">
    <source>
        <dbReference type="Proteomes" id="UP000553957"/>
    </source>
</evidence>
<feature type="region of interest" description="Disordered" evidence="5">
    <location>
        <begin position="1303"/>
        <end position="1333"/>
    </location>
</feature>
<gene>
    <name evidence="7" type="ORF">HNR71_003908</name>
    <name evidence="8" type="ORF">HPO96_02645</name>
</gene>
<feature type="region of interest" description="Disordered" evidence="5">
    <location>
        <begin position="582"/>
        <end position="628"/>
    </location>
</feature>
<dbReference type="InterPro" id="IPR010071">
    <property type="entry name" value="AA_adenyl_dom"/>
</dbReference>
<dbReference type="InterPro" id="IPR036736">
    <property type="entry name" value="ACP-like_sf"/>
</dbReference>
<feature type="compositionally biased region" description="Polar residues" evidence="5">
    <location>
        <begin position="1220"/>
        <end position="1229"/>
    </location>
</feature>
<dbReference type="Gene3D" id="3.40.50.12780">
    <property type="entry name" value="N-terminal domain of ligase-like"/>
    <property type="match status" value="1"/>
</dbReference>
<dbReference type="InterPro" id="IPR001242">
    <property type="entry name" value="Condensation_dom"/>
</dbReference>
<dbReference type="EMBL" id="JACHKF010000001">
    <property type="protein sequence ID" value="MBB6568271.1"/>
    <property type="molecule type" value="Genomic_DNA"/>
</dbReference>
<dbReference type="Proteomes" id="UP000534306">
    <property type="component" value="Unassembled WGS sequence"/>
</dbReference>
<dbReference type="InterPro" id="IPR014031">
    <property type="entry name" value="Ketoacyl_synth_C"/>
</dbReference>
<dbReference type="Gene3D" id="2.30.38.10">
    <property type="entry name" value="Luciferase, Domain 3"/>
    <property type="match status" value="1"/>
</dbReference>
<keyword evidence="2" id="KW-0597">Phosphoprotein</keyword>
<proteinExistence type="inferred from homology"/>
<feature type="compositionally biased region" description="Low complexity" evidence="5">
    <location>
        <begin position="1303"/>
        <end position="1326"/>
    </location>
</feature>
<dbReference type="Gene3D" id="3.40.50.980">
    <property type="match status" value="2"/>
</dbReference>
<dbReference type="NCBIfam" id="TIGR01733">
    <property type="entry name" value="AA-adenyl-dom"/>
    <property type="match status" value="1"/>
</dbReference>
<evidence type="ECO:0000256" key="2">
    <source>
        <dbReference type="ARBA" id="ARBA00022553"/>
    </source>
</evidence>
<accession>A0A7Y4KWT1</accession>
<dbReference type="InterPro" id="IPR050091">
    <property type="entry name" value="PKS_NRPS_Biosynth_Enz"/>
</dbReference>
<dbReference type="Pfam" id="PF00501">
    <property type="entry name" value="AMP-binding"/>
    <property type="match status" value="2"/>
</dbReference>
<feature type="compositionally biased region" description="Basic and acidic residues" evidence="5">
    <location>
        <begin position="1412"/>
        <end position="1425"/>
    </location>
</feature>
<dbReference type="PANTHER" id="PTHR43775">
    <property type="entry name" value="FATTY ACID SYNTHASE"/>
    <property type="match status" value="1"/>
</dbReference>
<dbReference type="PROSITE" id="PS52004">
    <property type="entry name" value="KS3_2"/>
    <property type="match status" value="1"/>
</dbReference>
<feature type="compositionally biased region" description="Low complexity" evidence="5">
    <location>
        <begin position="727"/>
        <end position="751"/>
    </location>
</feature>
<dbReference type="InterPro" id="IPR032821">
    <property type="entry name" value="PKS_assoc"/>
</dbReference>
<feature type="compositionally biased region" description="Low complexity" evidence="5">
    <location>
        <begin position="653"/>
        <end position="690"/>
    </location>
</feature>
<dbReference type="InterPro" id="IPR042099">
    <property type="entry name" value="ANL_N_sf"/>
</dbReference>
<dbReference type="GO" id="GO:0005886">
    <property type="term" value="C:plasma membrane"/>
    <property type="evidence" value="ECO:0007669"/>
    <property type="project" value="TreeGrafter"/>
</dbReference>
<feature type="compositionally biased region" description="Low complexity" evidence="5">
    <location>
        <begin position="1231"/>
        <end position="1253"/>
    </location>
</feature>
<dbReference type="SUPFAM" id="SSF52777">
    <property type="entry name" value="CoA-dependent acyltransferases"/>
    <property type="match status" value="1"/>
</dbReference>
<dbReference type="SUPFAM" id="SSF53901">
    <property type="entry name" value="Thiolase-like"/>
    <property type="match status" value="1"/>
</dbReference>
<feature type="compositionally biased region" description="Low complexity" evidence="5">
    <location>
        <begin position="1109"/>
        <end position="1142"/>
    </location>
</feature>
<dbReference type="Pfam" id="PF13193">
    <property type="entry name" value="AMP-binding_C"/>
    <property type="match status" value="1"/>
</dbReference>
<dbReference type="InterPro" id="IPR009081">
    <property type="entry name" value="PP-bd_ACP"/>
</dbReference>
<dbReference type="InterPro" id="IPR016035">
    <property type="entry name" value="Acyl_Trfase/lysoPLipase"/>
</dbReference>
<dbReference type="InterPro" id="IPR014043">
    <property type="entry name" value="Acyl_transferase_dom"/>
</dbReference>
<comment type="similarity">
    <text evidence="4">In the C-terminal section; belongs to the NRP synthetase family.</text>
</comment>
<evidence type="ECO:0000256" key="5">
    <source>
        <dbReference type="SAM" id="MobiDB-lite"/>
    </source>
</evidence>
<name>A0A7Y4KWT1_9ACTN</name>
<dbReference type="RefSeq" id="WP_171670669.1">
    <property type="nucleotide sequence ID" value="NZ_JABJRC010000001.1"/>
</dbReference>
<feature type="compositionally biased region" description="Low complexity" evidence="5">
    <location>
        <begin position="859"/>
        <end position="877"/>
    </location>
</feature>
<dbReference type="PANTHER" id="PTHR43775:SF37">
    <property type="entry name" value="SI:DKEY-61P9.11"/>
    <property type="match status" value="1"/>
</dbReference>
<feature type="compositionally biased region" description="Low complexity" evidence="5">
    <location>
        <begin position="1059"/>
        <end position="1101"/>
    </location>
</feature>
<dbReference type="Pfam" id="PF00698">
    <property type="entry name" value="Acyl_transf_1"/>
    <property type="match status" value="1"/>
</dbReference>
<evidence type="ECO:0000313" key="7">
    <source>
        <dbReference type="EMBL" id="MBB6568271.1"/>
    </source>
</evidence>
<dbReference type="Pfam" id="PF00668">
    <property type="entry name" value="Condensation"/>
    <property type="match status" value="1"/>
</dbReference>
<feature type="compositionally biased region" description="Polar residues" evidence="5">
    <location>
        <begin position="708"/>
        <end position="719"/>
    </location>
</feature>
<dbReference type="InterPro" id="IPR020841">
    <property type="entry name" value="PKS_Beta-ketoAc_synthase_dom"/>
</dbReference>
<feature type="compositionally biased region" description="Low complexity" evidence="5">
    <location>
        <begin position="781"/>
        <end position="794"/>
    </location>
</feature>
<dbReference type="Pfam" id="PF16197">
    <property type="entry name" value="KAsynt_C_assoc"/>
    <property type="match status" value="1"/>
</dbReference>
<dbReference type="GO" id="GO:0005737">
    <property type="term" value="C:cytoplasm"/>
    <property type="evidence" value="ECO:0007669"/>
    <property type="project" value="TreeGrafter"/>
</dbReference>
<dbReference type="SUPFAM" id="SSF55048">
    <property type="entry name" value="Probable ACP-binding domain of malonyl-CoA ACP transacylase"/>
    <property type="match status" value="1"/>
</dbReference>
<sequence>MVRSSADRPAISTGPALMIPAGYPRDLPSALLRAARDFGAAGVVEIGPDGRETKLDFPTLLELAARILAGLRANGVRAGDPAVVHCTEPVGFFAAFWACTLGGIRPLLMAPSLEGDRTESGRERLRTVTDLLGWTVLIGRPSDLPDDLGLPVLDPDALAGHEPTNEFHRPAADDVAVLMLSSGTTGAPKIVQLTHRGLVEFAAGTPAMLPVRPGQTTLNWLPLDQSGAFLLYHLLPVFTGCTNIHVNTRWVLDDPLRWLDLMDQHRVNHSWSPNFGYRLATQAIAGEPDRHWDLSALRSLVSGGEQITVPVMSEFLRLTNRFGVVPETFVAAWGMTETVTGITFARPGLTPNVHRVRVPPTGVVEWVDQRPSSGKVAVARPGKPRTEAPGVLSLVSVGAPAPGTTVRIVAPNGAVLPEGRIGQLQVASARVTPGYLGNLEADRTAFPVGNWPARKWLATGDQGFITGGQVVITGRDSERIIMSGKLYYAHDIEAVAATVVGAEHGLVAACGVADTEAGTDRLVVFYALTPDSVPGMDQAIRSLIQSRLQLAAEVVGVPRRDFPTTPGGKVLRPLLKQRWLDGTLETPPHPHIEPAGATPFSGPTGQGPESATAHTQTTPSDEDPTERTTELPVIRLAWQRTLANSIPTPPQRPTQLLTPPNPDTELTPEPTAQTTPAEPDQPEAPAADDTSPAAEHPEASETPAAAEQPTSEPATQPTPVESDEPEAPAAAEHSEAAETPAAEQPTSEPATQVTPAETDDVAAPAADETSAAAQHPDAVDTPAAEQPTAEPATQSTPVESDEVAAAIAVQPQPAESPAATAEHPAAQADSAQVDAEEQPTAAEPTEDADAAVEQPASPEPARAEQPTAEPAAQTTPAEPDEDAAPAGADETPAETSNPELSSEAGAPAAEQPETPAPAVPNAAVDSADGAAPAVAEQPTPVELTEDADPAVDQPASAEPTRAEQPRVEPAAQVSPAEPDEDAASTAAQSDAAEPALAEHPAAEPTAQATPAEPDKVVPAAADETSTTGPDTELSSTSVTHPTAPEPAAVPEPDAEQSEPADPGAAEEPAVEPQPVEVPVARVEPVEVAQPAHTDESAAAPESDAEDVAAAEPAAQPAAEPSGALDAHADPAEAAEVAVPAAAQSEAGEPALAEQPTAESSAASGAQGIPAEAGEVAAPAADETLAKAPNAELPPGTDEPEAPAAVQAEAVEPALADEATAESSVASDAQGTPAEAGEVAATAADETPAKAANAELPPGTDEPEAPAAVQAEAVEAGPAEQLESVGADVVSESVEVATPAVAQAEAVEPALADEATAESSAASGEQADPAEAGEVAAFVADESEAVEPALVERPESVGLDGVQPVAAPAVAQAEAVELAVGLEGVRPAEVAAAAVAARSEGVEVAEVAVERPESVEPAAAEERAVEPEAVVGSDAQVEQPEVGEPESFDEPVDPEQAASELVDAEAAGVVGPEVAEVGEAAVEQSEAGASAPAEESSSEPSLETQAKSVDGDVAASAAQPVVADGAPDAEVELAAAGSEEQAKVAGAVGRGLAAVGALVAEPGGKVAGQAGRGGKGAVDGVAVVGLAGRFPGAETLEVFWDNLVGGVESVGPAGGVLDDVESFDAKFFGLSDREAELMDPAQRLFLEVCHQALEHGGYGGTTNRVGVFAGSGMNLYGRRPQPRDSLAARVAYRLGLTGPAIGVQSAWSSSLVAVHLACQALRSGDADLALAGAAAVQVPQATGPEPSEVLSPSGHARAFDAAADGTVGGNGVAAVLLKRLDQAVADGDTVYAVIRGTAVSSEDAPGGNQADLIERALQRAGFAAESLSYLEANAIGSGPADAAEVRALSAALRRHTDKVGFCTIGSVKPNIGHLDSAAGMAGLIKTILMLQHRMLVPTINYRKPNPELGLDGSPFTIGTKARDWESGTTLRAGVSALDEGGTNAHVILEEPPRQVRRGDDGPVVLPLSAPDPDALTDLVELYRTDLGHGTGHRLIDLAGTTALGRSAHRHRIAVAGGTEAELVDALGSAQATEAPRGGPGALGYAFTGQGAARRGMAAGLAARFPVFRSVLDECDRVYAEETGGSLLELLLTPAGSDGVWPTETAQPALFAFELALARLWQSFGVQPALVVGHSVGEYAALCVAEALSPADGVRLTAKRGELMQRGTAPGAMVSVRADADRVRELARTSGVEIAAGNGPQSYVLSGSEVIVGQLAAQLDQLQVAYQRLDVDRAFHSSLVEPILSDFAEIVRGITLKPLRTPMVSSWSGELLESGTVLDSEYLVGQLRQPVLFGDAVEAVTAAGCRRFLELGPDAVLSPAGRRIAPNSTWIPAQRLGQDPVLATMNGLAELYEQGQEINWSKVYAFSGRVPLPTYPFRRVHHSIETPAATTAAAPEGRSQVSAFERAARAQAVGSTAAVKRIPLDPPAEVAEIETADEQLDEESPFALPAETHSVDADYLAQAGSLSGDEVSAERYRDALDAVLDLTCEELRLDPYDLTVDHTFAELGATPESMAPVIDQINERFTVELTPGELFGAFTTPHKLATAVAVQTARADAEEEVAESNEEPETPVVEAVSVPVVELAVAEVGVDTDDPRTALAVLGSGLAELAAKVDEAAAATGAAELPGSGMAALMSQQLRVAGQLVEGVTKLMSEQLALLNEVQTTQPAVPVDEEVAEGNEMPEGDQAADDMIDDPGAPVAVVDVPDDELPGLVDEDPRERELRRVVVEQEVAPSVAGWRRDLGYWQVALAGAEPLVLPADGVRTGKVASVKLELTDELGDEVFVFSRERKVSPLMTMLAAVGTVLGRFAAQDDVTIGSALIRPQGDTSAAPRRALPIRIDLSGEPDLGELAHRVRDVTTGAFEHAGTDLAILERDPLFQVLVEFEDGDDELPEPLDLRLRLTHHGAGITCTADYREGLLHRATIDRLLNYLQAVLHRATNEPRLRLPQLMQPIASDLEALRRLEGDLEPVGPIGRSRRDAVVAGELSGLHTLFEQQVARTPDAVALAQGNRELTYAELDRRANAVAWQLADLGVKPGQIVAIRVARGTELVVAVLAVLKSGAAYLPLDPGVPESRWAFMVNDAAAVALVGDDAALADRLGLTLVPVAAVDGDPRARQAPPVQAAADDIAYCIYISGSNGNPKGVLVPHRGPVNLVRHYLRTRSSLRTLQWTSFGFDVHVQEMFTALASGAGLVLIGEDDRYDPDAVIAALRDHQVERLFMTFSPLTALLATMRRLPELPALREIVAGGEAMVLTHKVREFLDAHPDCRLFNEYGPVEASIVTTIHEVDPAEDRPSIGRPVDGVAVRLLDQALRPVPVGGVGEIHLGGAAVAQGYLGRPEETELMFVPDPVHPGGRLYRTRDLGRWRPDGTLEYLGRADDQVKIRGHRVEPGETEHVLADQPGVIDAVVVANNDPAGDTCLIGYVVLEDSDPAVLARLMLDLGKELPIYLVPADLIPIEELPLDDNGRLDRGRLPEPEWLRP</sequence>
<dbReference type="SMART" id="SM00825">
    <property type="entry name" value="PKS_KS"/>
    <property type="match status" value="1"/>
</dbReference>
<feature type="region of interest" description="Disordered" evidence="5">
    <location>
        <begin position="1479"/>
        <end position="1514"/>
    </location>
</feature>
<dbReference type="PROSITE" id="PS00455">
    <property type="entry name" value="AMP_BINDING"/>
    <property type="match status" value="1"/>
</dbReference>
<dbReference type="SUPFAM" id="SSF56801">
    <property type="entry name" value="Acetyl-CoA synthetase-like"/>
    <property type="match status" value="2"/>
</dbReference>
<dbReference type="SUPFAM" id="SSF52151">
    <property type="entry name" value="FabD/lysophospholipase-like"/>
    <property type="match status" value="1"/>
</dbReference>
<feature type="compositionally biased region" description="Acidic residues" evidence="5">
    <location>
        <begin position="1440"/>
        <end position="1452"/>
    </location>
</feature>
<dbReference type="GO" id="GO:0071770">
    <property type="term" value="P:DIM/DIP cell wall layer assembly"/>
    <property type="evidence" value="ECO:0007669"/>
    <property type="project" value="TreeGrafter"/>
</dbReference>
<dbReference type="Gene3D" id="3.30.559.30">
    <property type="entry name" value="Nonribosomal peptide synthetase, condensation domain"/>
    <property type="match status" value="1"/>
</dbReference>
<dbReference type="Gene3D" id="3.30.70.3290">
    <property type="match status" value="1"/>
</dbReference>
<dbReference type="InterPro" id="IPR020845">
    <property type="entry name" value="AMP-binding_CS"/>
</dbReference>
<reference evidence="7 10" key="2">
    <citation type="submission" date="2020-08" db="EMBL/GenBank/DDBJ databases">
        <title>Sequencing the genomes of 1000 actinobacteria strains.</title>
        <authorList>
            <person name="Klenk H.-P."/>
        </authorList>
    </citation>
    <scope>NUCLEOTIDE SEQUENCE [LARGE SCALE GENOMIC DNA]</scope>
    <source>
        <strain evidence="7 10">DSM 15626</strain>
    </source>
</reference>
<feature type="compositionally biased region" description="Low complexity" evidence="5">
    <location>
        <begin position="983"/>
        <end position="1011"/>
    </location>
</feature>
<dbReference type="CDD" id="cd05930">
    <property type="entry name" value="A_NRPS"/>
    <property type="match status" value="1"/>
</dbReference>
<evidence type="ECO:0000313" key="9">
    <source>
        <dbReference type="Proteomes" id="UP000534306"/>
    </source>
</evidence>
<dbReference type="Gene3D" id="1.10.1200.10">
    <property type="entry name" value="ACP-like"/>
    <property type="match status" value="1"/>
</dbReference>
<dbReference type="EMBL" id="JABJRC010000001">
    <property type="protein sequence ID" value="NOL39136.1"/>
    <property type="molecule type" value="Genomic_DNA"/>
</dbReference>
<dbReference type="CDD" id="cd00833">
    <property type="entry name" value="PKS"/>
    <property type="match status" value="1"/>
</dbReference>
<organism evidence="8 9">
    <name type="scientific">Kribbella sandramycini</name>
    <dbReference type="NCBI Taxonomy" id="60450"/>
    <lineage>
        <taxon>Bacteria</taxon>
        <taxon>Bacillati</taxon>
        <taxon>Actinomycetota</taxon>
        <taxon>Actinomycetes</taxon>
        <taxon>Propionibacteriales</taxon>
        <taxon>Kribbellaceae</taxon>
        <taxon>Kribbella</taxon>
    </lineage>
</organism>
<feature type="compositionally biased region" description="Low complexity" evidence="5">
    <location>
        <begin position="884"/>
        <end position="895"/>
    </location>
</feature>
<feature type="compositionally biased region" description="Low complexity" evidence="5">
    <location>
        <begin position="1169"/>
        <end position="1180"/>
    </location>
</feature>
<feature type="compositionally biased region" description="Polar residues" evidence="5">
    <location>
        <begin position="1023"/>
        <end position="1040"/>
    </location>
</feature>
<feature type="domain" description="Ketosynthase family 3 (KS3)" evidence="6">
    <location>
        <begin position="1577"/>
        <end position="1949"/>
    </location>
</feature>
<evidence type="ECO:0000313" key="8">
    <source>
        <dbReference type="EMBL" id="NOL39136.1"/>
    </source>
</evidence>
<protein>
    <submittedName>
        <fullName evidence="8">Amino acid adenylation domain-containing protein</fullName>
    </submittedName>
</protein>
<dbReference type="InterPro" id="IPR014030">
    <property type="entry name" value="Ketoacyl_synth_N"/>
</dbReference>
<feature type="region of interest" description="Disordered" evidence="5">
    <location>
        <begin position="1412"/>
        <end position="1458"/>
    </location>
</feature>
<feature type="compositionally biased region" description="Low complexity" evidence="5">
    <location>
        <begin position="803"/>
        <end position="828"/>
    </location>
</feature>
<dbReference type="SUPFAM" id="SSF47336">
    <property type="entry name" value="ACP-like"/>
    <property type="match status" value="1"/>
</dbReference>
<dbReference type="Pfam" id="PF00109">
    <property type="entry name" value="ketoacyl-synt"/>
    <property type="match status" value="1"/>
</dbReference>
<keyword evidence="3" id="KW-0808">Transferase</keyword>
<feature type="compositionally biased region" description="Low complexity" evidence="5">
    <location>
        <begin position="903"/>
        <end position="913"/>
    </location>
</feature>
<dbReference type="GO" id="GO:0006633">
    <property type="term" value="P:fatty acid biosynthetic process"/>
    <property type="evidence" value="ECO:0007669"/>
    <property type="project" value="TreeGrafter"/>
</dbReference>
<dbReference type="Pfam" id="PF02801">
    <property type="entry name" value="Ketoacyl-synt_C"/>
    <property type="match status" value="1"/>
</dbReference>
<dbReference type="Proteomes" id="UP000553957">
    <property type="component" value="Unassembled WGS sequence"/>
</dbReference>
<dbReference type="GO" id="GO:0004312">
    <property type="term" value="F:fatty acid synthase activity"/>
    <property type="evidence" value="ECO:0007669"/>
    <property type="project" value="TreeGrafter"/>
</dbReference>
<comment type="caution">
    <text evidence="8">The sequence shown here is derived from an EMBL/GenBank/DDBJ whole genome shotgun (WGS) entry which is preliminary data.</text>
</comment>
<feature type="compositionally biased region" description="Low complexity" evidence="5">
    <location>
        <begin position="1479"/>
        <end position="1500"/>
    </location>
</feature>
<keyword evidence="1" id="KW-0596">Phosphopantetheine</keyword>
<feature type="compositionally biased region" description="Polar residues" evidence="5">
    <location>
        <begin position="601"/>
        <end position="619"/>
    </location>
</feature>
<dbReference type="InterPro" id="IPR016036">
    <property type="entry name" value="Malonyl_transacylase_ACP-bd"/>
</dbReference>
<dbReference type="InterPro" id="IPR045851">
    <property type="entry name" value="AMP-bd_C_sf"/>
</dbReference>